<evidence type="ECO:0000256" key="5">
    <source>
        <dbReference type="ARBA" id="ARBA00022692"/>
    </source>
</evidence>
<feature type="transmembrane region" description="Helical" evidence="9">
    <location>
        <begin position="194"/>
        <end position="217"/>
    </location>
</feature>
<feature type="transmembrane region" description="Helical" evidence="9">
    <location>
        <begin position="224"/>
        <end position="243"/>
    </location>
</feature>
<dbReference type="InterPro" id="IPR036291">
    <property type="entry name" value="NAD(P)-bd_dom_sf"/>
</dbReference>
<name>A0ABY3YPJ4_9FLAO</name>
<feature type="domain" description="RCK N-terminal" evidence="11">
    <location>
        <begin position="412"/>
        <end position="497"/>
    </location>
</feature>
<feature type="transmembrane region" description="Helical" evidence="9">
    <location>
        <begin position="159"/>
        <end position="182"/>
    </location>
</feature>
<protein>
    <submittedName>
        <fullName evidence="12">Cation:proton antiporter</fullName>
    </submittedName>
</protein>
<feature type="domain" description="Cation/H+ exchanger transmembrane" evidence="10">
    <location>
        <begin position="12"/>
        <end position="398"/>
    </location>
</feature>
<evidence type="ECO:0000256" key="3">
    <source>
        <dbReference type="ARBA" id="ARBA00022449"/>
    </source>
</evidence>
<keyword evidence="4" id="KW-1003">Cell membrane</keyword>
<feature type="transmembrane region" description="Helical" evidence="9">
    <location>
        <begin position="375"/>
        <end position="399"/>
    </location>
</feature>
<dbReference type="Gene3D" id="3.40.50.720">
    <property type="entry name" value="NAD(P)-binding Rossmann-like Domain"/>
    <property type="match status" value="1"/>
</dbReference>
<evidence type="ECO:0000256" key="8">
    <source>
        <dbReference type="ARBA" id="ARBA00023136"/>
    </source>
</evidence>
<dbReference type="RefSeq" id="WP_242938121.1">
    <property type="nucleotide sequence ID" value="NZ_CP094326.1"/>
</dbReference>
<dbReference type="InterPro" id="IPR006153">
    <property type="entry name" value="Cation/H_exchanger_TM"/>
</dbReference>
<keyword evidence="8 9" id="KW-0472">Membrane</keyword>
<evidence type="ECO:0000259" key="11">
    <source>
        <dbReference type="Pfam" id="PF02254"/>
    </source>
</evidence>
<keyword evidence="7" id="KW-0406">Ion transport</keyword>
<dbReference type="PANTHER" id="PTHR32507:SF0">
    <property type="entry name" value="NA(+)_H(+) ANTIPORTER 2-RELATED"/>
    <property type="match status" value="1"/>
</dbReference>
<dbReference type="SUPFAM" id="SSF51735">
    <property type="entry name" value="NAD(P)-binding Rossmann-fold domains"/>
    <property type="match status" value="1"/>
</dbReference>
<evidence type="ECO:0000256" key="7">
    <source>
        <dbReference type="ARBA" id="ARBA00023065"/>
    </source>
</evidence>
<evidence type="ECO:0000256" key="2">
    <source>
        <dbReference type="ARBA" id="ARBA00022448"/>
    </source>
</evidence>
<feature type="transmembrane region" description="Helical" evidence="9">
    <location>
        <begin position="127"/>
        <end position="147"/>
    </location>
</feature>
<keyword evidence="2" id="KW-0813">Transport</keyword>
<accession>A0ABY3YPJ4</accession>
<reference evidence="12 13" key="1">
    <citation type="journal article" date="2018" name="Int. J. Syst. Evol. Microbiol.">
        <title>Zhouia spongiae sp. nov., isolated from a marine sponge.</title>
        <authorList>
            <person name="Zhuang L."/>
            <person name="Lin B."/>
            <person name="Qin F."/>
            <person name="Luo L."/>
        </authorList>
    </citation>
    <scope>NUCLEOTIDE SEQUENCE [LARGE SCALE GENOMIC DNA]</scope>
    <source>
        <strain evidence="12 13">HN-Y44</strain>
    </source>
</reference>
<evidence type="ECO:0000256" key="6">
    <source>
        <dbReference type="ARBA" id="ARBA00022989"/>
    </source>
</evidence>
<proteinExistence type="predicted"/>
<evidence type="ECO:0000256" key="4">
    <source>
        <dbReference type="ARBA" id="ARBA00022475"/>
    </source>
</evidence>
<feature type="transmembrane region" description="Helical" evidence="9">
    <location>
        <begin position="249"/>
        <end position="269"/>
    </location>
</feature>
<sequence length="623" mass="68493">MLELAGIVILGILAQWVAWRLKIPAILPLILIGLFVGPVSTLFTEDGSKWIEPIWNGTHGLFPEDSLYYFVSLAMGIILFEGGLTLKKNEISKVGPVILKLISLGAVITFFGAAVATHYVFKLSWQISFLFAALIIVTGPTVISPILRNIPLKKDVSAVLKWEGILIDPIGALVAVLVFEFINVGGSAGFTKQAFIEFGKIAIVGFSFGVSAAYALYFAMKKRLIPHYLLNVTALSVVLLVFVESDVFAHESGLLSVVVMGMVLGNSNLPNLKELLYFKESLSVLLISILFILLAANINISDLLLVYNWQTAVLMAVIIFVLRPLSVFFSTHKSSLKTNEKLFISWVGPRGIVAVGIASLLGTKLMLNGVNQAEYITPLVVTLVLVTVMLNGTTARLFAKLVGVFLKESNGILIVGASKASRLIAKYLQNNDRHVVLIDSNNDNVAKAKALNLDAMESNIYSEDISTDVELSDIGYLLALTGSDDVNKHALIRFKKFLGEHGAFRLITPEELRTPDKLPIEDLFSKKDDYINLSEVARDYPTINELELESTNHYLKEIDHLNQEQKAVPLFVKDLTGELHIICSLKEDFVIKKGFKLVYMGKPVELRASKKTSTAPQEAQSEA</sequence>
<dbReference type="InterPro" id="IPR038770">
    <property type="entry name" value="Na+/solute_symporter_sf"/>
</dbReference>
<evidence type="ECO:0000259" key="10">
    <source>
        <dbReference type="Pfam" id="PF00999"/>
    </source>
</evidence>
<evidence type="ECO:0000256" key="1">
    <source>
        <dbReference type="ARBA" id="ARBA00004651"/>
    </source>
</evidence>
<feature type="transmembrane region" description="Helical" evidence="9">
    <location>
        <begin position="98"/>
        <end position="121"/>
    </location>
</feature>
<evidence type="ECO:0000313" key="12">
    <source>
        <dbReference type="EMBL" id="UNY99749.1"/>
    </source>
</evidence>
<organism evidence="12 13">
    <name type="scientific">Zhouia spongiae</name>
    <dbReference type="NCBI Taxonomy" id="2202721"/>
    <lineage>
        <taxon>Bacteria</taxon>
        <taxon>Pseudomonadati</taxon>
        <taxon>Bacteroidota</taxon>
        <taxon>Flavobacteriia</taxon>
        <taxon>Flavobacteriales</taxon>
        <taxon>Flavobacteriaceae</taxon>
        <taxon>Zhouia</taxon>
    </lineage>
</organism>
<keyword evidence="13" id="KW-1185">Reference proteome</keyword>
<dbReference type="InterPro" id="IPR003148">
    <property type="entry name" value="RCK_N"/>
</dbReference>
<evidence type="ECO:0000256" key="9">
    <source>
        <dbReference type="SAM" id="Phobius"/>
    </source>
</evidence>
<keyword evidence="3" id="KW-0050">Antiport</keyword>
<feature type="transmembrane region" description="Helical" evidence="9">
    <location>
        <begin position="342"/>
        <end position="363"/>
    </location>
</feature>
<keyword evidence="6 9" id="KW-1133">Transmembrane helix</keyword>
<feature type="transmembrane region" description="Helical" evidence="9">
    <location>
        <begin position="67"/>
        <end position="86"/>
    </location>
</feature>
<dbReference type="Pfam" id="PF00999">
    <property type="entry name" value="Na_H_Exchanger"/>
    <property type="match status" value="1"/>
</dbReference>
<feature type="transmembrane region" description="Helical" evidence="9">
    <location>
        <begin position="281"/>
        <end position="300"/>
    </location>
</feature>
<feature type="transmembrane region" description="Helical" evidence="9">
    <location>
        <begin position="312"/>
        <end position="330"/>
    </location>
</feature>
<dbReference type="PANTHER" id="PTHR32507">
    <property type="entry name" value="NA(+)/H(+) ANTIPORTER 1"/>
    <property type="match status" value="1"/>
</dbReference>
<dbReference type="Proteomes" id="UP000829476">
    <property type="component" value="Chromosome"/>
</dbReference>
<dbReference type="Pfam" id="PF02254">
    <property type="entry name" value="TrkA_N"/>
    <property type="match status" value="1"/>
</dbReference>
<comment type="subcellular location">
    <subcellularLocation>
        <location evidence="1">Cell membrane</location>
        <topology evidence="1">Multi-pass membrane protein</topology>
    </subcellularLocation>
</comment>
<dbReference type="Gene3D" id="1.20.1530.20">
    <property type="match status" value="1"/>
</dbReference>
<evidence type="ECO:0000313" key="13">
    <source>
        <dbReference type="Proteomes" id="UP000829476"/>
    </source>
</evidence>
<keyword evidence="5 9" id="KW-0812">Transmembrane</keyword>
<gene>
    <name evidence="12" type="ORF">MQE36_05235</name>
</gene>
<dbReference type="EMBL" id="CP094326">
    <property type="protein sequence ID" value="UNY99749.1"/>
    <property type="molecule type" value="Genomic_DNA"/>
</dbReference>